<evidence type="ECO:0000256" key="1">
    <source>
        <dbReference type="SAM" id="Phobius"/>
    </source>
</evidence>
<dbReference type="EMBL" id="FNTB01000001">
    <property type="protein sequence ID" value="SEC07457.1"/>
    <property type="molecule type" value="Genomic_DNA"/>
</dbReference>
<protein>
    <recommendedName>
        <fullName evidence="4">DUF2911 domain-containing protein</fullName>
    </recommendedName>
</protein>
<evidence type="ECO:0008006" key="4">
    <source>
        <dbReference type="Google" id="ProtNLM"/>
    </source>
</evidence>
<gene>
    <name evidence="2" type="ORF">SAMN05192540_2286</name>
</gene>
<proteinExistence type="predicted"/>
<feature type="transmembrane region" description="Helical" evidence="1">
    <location>
        <begin position="7"/>
        <end position="26"/>
    </location>
</feature>
<dbReference type="InterPro" id="IPR021314">
    <property type="entry name" value="DUF2911"/>
</dbReference>
<organism evidence="2 3">
    <name type="scientific">Maribacter dokdonensis</name>
    <dbReference type="NCBI Taxonomy" id="320912"/>
    <lineage>
        <taxon>Bacteria</taxon>
        <taxon>Pseudomonadati</taxon>
        <taxon>Bacteroidota</taxon>
        <taxon>Flavobacteriia</taxon>
        <taxon>Flavobacteriales</taxon>
        <taxon>Flavobacteriaceae</taxon>
        <taxon>Maribacter</taxon>
    </lineage>
</organism>
<keyword evidence="1" id="KW-1133">Transmembrane helix</keyword>
<evidence type="ECO:0000313" key="3">
    <source>
        <dbReference type="Proteomes" id="UP000183038"/>
    </source>
</evidence>
<dbReference type="OrthoDB" id="187854at2"/>
<dbReference type="AlphaFoldDB" id="A0A1H4PJ70"/>
<name>A0A1H4PJ70_9FLAO</name>
<keyword evidence="1" id="KW-0472">Membrane</keyword>
<sequence>MKLIKRIFIVIALIVALVYLVIIPYIHQEAKKFSPAKTAQLELKGSSLEVEYSSPSKKGRIIFGDLVPFGKVWRTGANEPTTFSTTQNIKIIDKILPAGKYSLWTVPNRNSWKVIFNTQIPDWGVTRVDGNQTTHDPRFDYLTVEVPVKTLENPVENFSIDFEHLKEGIQQQDYLDLAWDTTKIMIPIYK</sequence>
<reference evidence="2 3" key="1">
    <citation type="submission" date="2016-10" db="EMBL/GenBank/DDBJ databases">
        <authorList>
            <person name="de Groot N.N."/>
        </authorList>
    </citation>
    <scope>NUCLEOTIDE SEQUENCE [LARGE SCALE GENOMIC DNA]</scope>
    <source>
        <strain evidence="2 3">MAR_2009_71</strain>
    </source>
</reference>
<keyword evidence="1" id="KW-0812">Transmembrane</keyword>
<accession>A0A1H4PJ70</accession>
<dbReference type="RefSeq" id="WP_074672789.1">
    <property type="nucleotide sequence ID" value="NZ_FNTB01000001.1"/>
</dbReference>
<dbReference type="Pfam" id="PF11138">
    <property type="entry name" value="DUF2911"/>
    <property type="match status" value="1"/>
</dbReference>
<dbReference type="Proteomes" id="UP000183038">
    <property type="component" value="Unassembled WGS sequence"/>
</dbReference>
<evidence type="ECO:0000313" key="2">
    <source>
        <dbReference type="EMBL" id="SEC07457.1"/>
    </source>
</evidence>